<proteinExistence type="predicted"/>
<evidence type="ECO:0000313" key="3">
    <source>
        <dbReference type="Proteomes" id="UP000304928"/>
    </source>
</evidence>
<comment type="caution">
    <text evidence="2">The sequence shown here is derived from an EMBL/GenBank/DDBJ whole genome shotgun (WGS) entry which is preliminary data.</text>
</comment>
<dbReference type="PANTHER" id="PTHR42695">
    <property type="entry name" value="GLUTAMINE AMIDOTRANSFERASE YLR126C-RELATED"/>
    <property type="match status" value="1"/>
</dbReference>
<dbReference type="InterPro" id="IPR017926">
    <property type="entry name" value="GATASE"/>
</dbReference>
<dbReference type="InterPro" id="IPR029062">
    <property type="entry name" value="Class_I_gatase-like"/>
</dbReference>
<organism evidence="2 3">
    <name type="scientific">Aureobasidium pullulans</name>
    <name type="common">Black yeast</name>
    <name type="synonym">Pullularia pullulans</name>
    <dbReference type="NCBI Taxonomy" id="5580"/>
    <lineage>
        <taxon>Eukaryota</taxon>
        <taxon>Fungi</taxon>
        <taxon>Dikarya</taxon>
        <taxon>Ascomycota</taxon>
        <taxon>Pezizomycotina</taxon>
        <taxon>Dothideomycetes</taxon>
        <taxon>Dothideomycetidae</taxon>
        <taxon>Dothideales</taxon>
        <taxon>Saccotheciaceae</taxon>
        <taxon>Aureobasidium</taxon>
    </lineage>
</organism>
<dbReference type="Proteomes" id="UP000304928">
    <property type="component" value="Unassembled WGS sequence"/>
</dbReference>
<dbReference type="AlphaFoldDB" id="A0A4S9B977"/>
<protein>
    <submittedName>
        <fullName evidence="2">Class I glutamine amidotransferase-like protein</fullName>
    </submittedName>
</protein>
<dbReference type="Pfam" id="PF00117">
    <property type="entry name" value="GATase"/>
    <property type="match status" value="1"/>
</dbReference>
<keyword evidence="2" id="KW-0315">Glutamine amidotransferase</keyword>
<dbReference type="GO" id="GO:0016740">
    <property type="term" value="F:transferase activity"/>
    <property type="evidence" value="ECO:0007669"/>
    <property type="project" value="UniProtKB-KW"/>
</dbReference>
<keyword evidence="2" id="KW-0808">Transferase</keyword>
<gene>
    <name evidence="2" type="ORF">D6D15_05590</name>
</gene>
<dbReference type="EMBL" id="QZAR01000090">
    <property type="protein sequence ID" value="THW89006.1"/>
    <property type="molecule type" value="Genomic_DNA"/>
</dbReference>
<reference evidence="2 3" key="1">
    <citation type="submission" date="2018-10" db="EMBL/GenBank/DDBJ databases">
        <title>Fifty Aureobasidium pullulans genomes reveal a recombining polyextremotolerant generalist.</title>
        <authorList>
            <person name="Gostincar C."/>
            <person name="Turk M."/>
            <person name="Zajc J."/>
            <person name="Gunde-Cimerman N."/>
        </authorList>
    </citation>
    <scope>NUCLEOTIDE SEQUENCE [LARGE SCALE GENOMIC DNA]</scope>
    <source>
        <strain evidence="2 3">EXF-10507</strain>
    </source>
</reference>
<feature type="domain" description="Glutamine amidotransferase" evidence="1">
    <location>
        <begin position="64"/>
        <end position="239"/>
    </location>
</feature>
<dbReference type="Gene3D" id="3.40.50.880">
    <property type="match status" value="1"/>
</dbReference>
<dbReference type="GO" id="GO:0005634">
    <property type="term" value="C:nucleus"/>
    <property type="evidence" value="ECO:0007669"/>
    <property type="project" value="TreeGrafter"/>
</dbReference>
<evidence type="ECO:0000313" key="2">
    <source>
        <dbReference type="EMBL" id="THW89006.1"/>
    </source>
</evidence>
<name>A0A4S9B977_AURPU</name>
<dbReference type="SUPFAM" id="SSF52317">
    <property type="entry name" value="Class I glutamine amidotransferase-like"/>
    <property type="match status" value="1"/>
</dbReference>
<feature type="non-terminal residue" evidence="2">
    <location>
        <position position="1"/>
    </location>
</feature>
<dbReference type="InterPro" id="IPR044992">
    <property type="entry name" value="ChyE-like"/>
</dbReference>
<dbReference type="PANTHER" id="PTHR42695:SF5">
    <property type="entry name" value="GLUTAMINE AMIDOTRANSFERASE YLR126C-RELATED"/>
    <property type="match status" value="1"/>
</dbReference>
<sequence length="287" mass="32515">NQLKKPLFTFPSKQQYLYLNCLHTKYLTFAATQQPQLKMPTIRIAILECDTPLDKVRNKYGTYGDIFTELLKHGSEELTAEGEEVKVECSSYDVVDKQEYPEDLEKVDAILMTGSKYNSFDNDPWIIKLVEFTRKILESQSRIRVLGICFGHQIVGRALGAKVARGEQGWEVSVTSLELTSLGKEIFGVDTLSIHQMHQDMVYSYPTGILPLAHTTRCENQGMYAKNRLITVQGHPEFNREMVTHILTARHDAGVFNDEIYKDGIKRVGDTHGGAVIAKAFLRSLLQ</sequence>
<accession>A0A4S9B977</accession>
<dbReference type="CDD" id="cd01741">
    <property type="entry name" value="GATase1_1"/>
    <property type="match status" value="1"/>
</dbReference>
<evidence type="ECO:0000259" key="1">
    <source>
        <dbReference type="Pfam" id="PF00117"/>
    </source>
</evidence>
<dbReference type="GO" id="GO:0005829">
    <property type="term" value="C:cytosol"/>
    <property type="evidence" value="ECO:0007669"/>
    <property type="project" value="TreeGrafter"/>
</dbReference>
<dbReference type="PROSITE" id="PS51273">
    <property type="entry name" value="GATASE_TYPE_1"/>
    <property type="match status" value="1"/>
</dbReference>